<dbReference type="Pfam" id="PF00583">
    <property type="entry name" value="Acetyltransf_1"/>
    <property type="match status" value="1"/>
</dbReference>
<dbReference type="SUPFAM" id="SSF55729">
    <property type="entry name" value="Acyl-CoA N-acyltransferases (Nat)"/>
    <property type="match status" value="1"/>
</dbReference>
<dbReference type="InterPro" id="IPR000182">
    <property type="entry name" value="GNAT_dom"/>
</dbReference>
<dbReference type="PANTHER" id="PTHR42919">
    <property type="entry name" value="N-ALPHA-ACETYLTRANSFERASE"/>
    <property type="match status" value="1"/>
</dbReference>
<evidence type="ECO:0000313" key="5">
    <source>
        <dbReference type="Proteomes" id="UP000738359"/>
    </source>
</evidence>
<dbReference type="InterPro" id="IPR016181">
    <property type="entry name" value="Acyl_CoA_acyltransferase"/>
</dbReference>
<name>A0A9P6JBB2_MORAP</name>
<dbReference type="PROSITE" id="PS51186">
    <property type="entry name" value="GNAT"/>
    <property type="match status" value="1"/>
</dbReference>
<dbReference type="OrthoDB" id="47374at2759"/>
<dbReference type="PANTHER" id="PTHR42919:SF8">
    <property type="entry name" value="N-ALPHA-ACETYLTRANSFERASE 50"/>
    <property type="match status" value="1"/>
</dbReference>
<dbReference type="GO" id="GO:0007064">
    <property type="term" value="P:mitotic sister chromatid cohesion"/>
    <property type="evidence" value="ECO:0007669"/>
    <property type="project" value="TreeGrafter"/>
</dbReference>
<dbReference type="Proteomes" id="UP000738359">
    <property type="component" value="Unassembled WGS sequence"/>
</dbReference>
<sequence>MTPTVDMSSNTATATTTDYKPKNAAFRVGLGDITPNNLGQLKRLNTVLFPVVYTATFYKEVLEVGEFAKIIYFNDVCVGAVCCRKENVAGSTSMQNLYIATLGVLAPYRRLGLGSKMLEHILENAELPASTGPRIGKVYLHVQANNEEALEFYKKHGFAVAEKCEKYYPQFEVSDAFRLEKVMVAEN</sequence>
<keyword evidence="1" id="KW-0808">Transferase</keyword>
<dbReference type="Gene3D" id="3.40.630.30">
    <property type="match status" value="1"/>
</dbReference>
<evidence type="ECO:0000259" key="3">
    <source>
        <dbReference type="PROSITE" id="PS51186"/>
    </source>
</evidence>
<evidence type="ECO:0000256" key="1">
    <source>
        <dbReference type="ARBA" id="ARBA00022679"/>
    </source>
</evidence>
<dbReference type="EMBL" id="JAAAHY010000280">
    <property type="protein sequence ID" value="KAF9965175.1"/>
    <property type="molecule type" value="Genomic_DNA"/>
</dbReference>
<reference evidence="4" key="1">
    <citation type="journal article" date="2020" name="Fungal Divers.">
        <title>Resolving the Mortierellaceae phylogeny through synthesis of multi-gene phylogenetics and phylogenomics.</title>
        <authorList>
            <person name="Vandepol N."/>
            <person name="Liber J."/>
            <person name="Desiro A."/>
            <person name="Na H."/>
            <person name="Kennedy M."/>
            <person name="Barry K."/>
            <person name="Grigoriev I.V."/>
            <person name="Miller A.N."/>
            <person name="O'Donnell K."/>
            <person name="Stajich J.E."/>
            <person name="Bonito G."/>
        </authorList>
    </citation>
    <scope>NUCLEOTIDE SEQUENCE</scope>
    <source>
        <strain evidence="4">CK1249</strain>
    </source>
</reference>
<keyword evidence="5" id="KW-1185">Reference proteome</keyword>
<keyword evidence="2" id="KW-0012">Acyltransferase</keyword>
<dbReference type="CDD" id="cd04301">
    <property type="entry name" value="NAT_SF"/>
    <property type="match status" value="1"/>
</dbReference>
<feature type="domain" description="N-acetyltransferase" evidence="3">
    <location>
        <begin position="28"/>
        <end position="180"/>
    </location>
</feature>
<dbReference type="GO" id="GO:0031415">
    <property type="term" value="C:NatA complex"/>
    <property type="evidence" value="ECO:0007669"/>
    <property type="project" value="TreeGrafter"/>
</dbReference>
<dbReference type="GO" id="GO:0016747">
    <property type="term" value="F:acyltransferase activity, transferring groups other than amino-acyl groups"/>
    <property type="evidence" value="ECO:0007669"/>
    <property type="project" value="InterPro"/>
</dbReference>
<evidence type="ECO:0000313" key="4">
    <source>
        <dbReference type="EMBL" id="KAF9965175.1"/>
    </source>
</evidence>
<dbReference type="InterPro" id="IPR051556">
    <property type="entry name" value="N-term/lysine_N-AcTrnsfr"/>
</dbReference>
<gene>
    <name evidence="4" type="ORF">BGZ70_005291</name>
</gene>
<organism evidence="4 5">
    <name type="scientific">Mortierella alpina</name>
    <name type="common">Oleaginous fungus</name>
    <name type="synonym">Mortierella renispora</name>
    <dbReference type="NCBI Taxonomy" id="64518"/>
    <lineage>
        <taxon>Eukaryota</taxon>
        <taxon>Fungi</taxon>
        <taxon>Fungi incertae sedis</taxon>
        <taxon>Mucoromycota</taxon>
        <taxon>Mortierellomycotina</taxon>
        <taxon>Mortierellomycetes</taxon>
        <taxon>Mortierellales</taxon>
        <taxon>Mortierellaceae</taxon>
        <taxon>Mortierella</taxon>
    </lineage>
</organism>
<dbReference type="FunFam" id="3.40.630.30:FF:000006">
    <property type="entry name" value="Putative n-alpha-acetyltransferase 50"/>
    <property type="match status" value="1"/>
</dbReference>
<accession>A0A9P6JBB2</accession>
<dbReference type="AlphaFoldDB" id="A0A9P6JBB2"/>
<protein>
    <recommendedName>
        <fullName evidence="3">N-acetyltransferase domain-containing protein</fullName>
    </recommendedName>
</protein>
<evidence type="ECO:0000256" key="2">
    <source>
        <dbReference type="ARBA" id="ARBA00023315"/>
    </source>
</evidence>
<proteinExistence type="predicted"/>
<comment type="caution">
    <text evidence="4">The sequence shown here is derived from an EMBL/GenBank/DDBJ whole genome shotgun (WGS) entry which is preliminary data.</text>
</comment>